<comment type="caution">
    <text evidence="1">The sequence shown here is derived from an EMBL/GenBank/DDBJ whole genome shotgun (WGS) entry which is preliminary data.</text>
</comment>
<sequence>MTSHSVKTEYFFCQNKIGDKTLALTLEVVHVLSLLIINYLTRPILVPIKTGVPLFKFWSISI</sequence>
<dbReference type="EMBL" id="BAAADJ010000059">
    <property type="protein sequence ID" value="GAA0340869.1"/>
    <property type="molecule type" value="Genomic_DNA"/>
</dbReference>
<accession>A0ABN0WL06</accession>
<keyword evidence="2" id="KW-1185">Reference proteome</keyword>
<reference evidence="1 2" key="1">
    <citation type="journal article" date="2019" name="Int. J. Syst. Evol. Microbiol.">
        <title>The Global Catalogue of Microorganisms (GCM) 10K type strain sequencing project: providing services to taxonomists for standard genome sequencing and annotation.</title>
        <authorList>
            <consortium name="The Broad Institute Genomics Platform"/>
            <consortium name="The Broad Institute Genome Sequencing Center for Infectious Disease"/>
            <person name="Wu L."/>
            <person name="Ma J."/>
        </authorList>
    </citation>
    <scope>NUCLEOTIDE SEQUENCE [LARGE SCALE GENOMIC DNA]</scope>
    <source>
        <strain evidence="1 2">JCM 9731</strain>
    </source>
</reference>
<organism evidence="1 2">
    <name type="scientific">Bacillus carboniphilus</name>
    <dbReference type="NCBI Taxonomy" id="86663"/>
    <lineage>
        <taxon>Bacteria</taxon>
        <taxon>Bacillati</taxon>
        <taxon>Bacillota</taxon>
        <taxon>Bacilli</taxon>
        <taxon>Bacillales</taxon>
        <taxon>Bacillaceae</taxon>
        <taxon>Bacillus</taxon>
    </lineage>
</organism>
<name>A0ABN0WL06_9BACI</name>
<protein>
    <submittedName>
        <fullName evidence="1">Uncharacterized protein</fullName>
    </submittedName>
</protein>
<proteinExistence type="predicted"/>
<evidence type="ECO:0000313" key="1">
    <source>
        <dbReference type="EMBL" id="GAA0340869.1"/>
    </source>
</evidence>
<evidence type="ECO:0000313" key="2">
    <source>
        <dbReference type="Proteomes" id="UP001500782"/>
    </source>
</evidence>
<dbReference type="Proteomes" id="UP001500782">
    <property type="component" value="Unassembled WGS sequence"/>
</dbReference>
<gene>
    <name evidence="1" type="ORF">GCM10008967_33980</name>
</gene>